<evidence type="ECO:0008006" key="4">
    <source>
        <dbReference type="Google" id="ProtNLM"/>
    </source>
</evidence>
<feature type="signal peptide" evidence="1">
    <location>
        <begin position="1"/>
        <end position="20"/>
    </location>
</feature>
<sequence>MKVLKVLFLVLLLKTGNGWAQNVSPIGAGVDVGTGIGSISWAPSILYHEELGSKRLPWLRVGLGFRAWGYYAGRTNLESKAIKNTTEILEYRDVSVNGLSVITGLNIVFWKIDLGVNTDLLGLAFGSERNAFYEKTAQVPGSGQANYNKWLPTHPTIFNALPLVLNKNSGQSEAFVRFRFSPKVGIKLGYLYGRTTYTTRKAKDFNVYLDNRQRHVSVVYGLPYAALSFSISD</sequence>
<accession>A0A9E8N8E5</accession>
<dbReference type="RefSeq" id="WP_244822444.1">
    <property type="nucleotide sequence ID" value="NZ_CP112998.1"/>
</dbReference>
<dbReference type="AlphaFoldDB" id="A0A9E8N8E5"/>
<dbReference type="EMBL" id="CP112998">
    <property type="protein sequence ID" value="WAC10678.1"/>
    <property type="molecule type" value="Genomic_DNA"/>
</dbReference>
<dbReference type="Proteomes" id="UP001164653">
    <property type="component" value="Chromosome"/>
</dbReference>
<gene>
    <name evidence="2" type="ORF">ON006_23410</name>
</gene>
<protein>
    <recommendedName>
        <fullName evidence="4">Outer membrane protein beta-barrel domain-containing protein</fullName>
    </recommendedName>
</protein>
<evidence type="ECO:0000313" key="2">
    <source>
        <dbReference type="EMBL" id="WAC10678.1"/>
    </source>
</evidence>
<feature type="chain" id="PRO_5038913802" description="Outer membrane protein beta-barrel domain-containing protein" evidence="1">
    <location>
        <begin position="21"/>
        <end position="233"/>
    </location>
</feature>
<name>A0A9E8N8E5_9BACT</name>
<proteinExistence type="predicted"/>
<dbReference type="KEGG" id="dpf:ON006_23410"/>
<keyword evidence="3" id="KW-1185">Reference proteome</keyword>
<evidence type="ECO:0000313" key="3">
    <source>
        <dbReference type="Proteomes" id="UP001164653"/>
    </source>
</evidence>
<reference evidence="2" key="1">
    <citation type="submission" date="2022-11" db="EMBL/GenBank/DDBJ databases">
        <title>Dyadobacter pollutisoli sp. nov., isolated from plastic dumped soil.</title>
        <authorList>
            <person name="Kim J.M."/>
            <person name="Kim K.R."/>
            <person name="Lee J.K."/>
            <person name="Hao L."/>
            <person name="Jeon C.O."/>
        </authorList>
    </citation>
    <scope>NUCLEOTIDE SEQUENCE</scope>
    <source>
        <strain evidence="2">U1</strain>
    </source>
</reference>
<organism evidence="2 3">
    <name type="scientific">Dyadobacter pollutisoli</name>
    <dbReference type="NCBI Taxonomy" id="2910158"/>
    <lineage>
        <taxon>Bacteria</taxon>
        <taxon>Pseudomonadati</taxon>
        <taxon>Bacteroidota</taxon>
        <taxon>Cytophagia</taxon>
        <taxon>Cytophagales</taxon>
        <taxon>Spirosomataceae</taxon>
        <taxon>Dyadobacter</taxon>
    </lineage>
</organism>
<evidence type="ECO:0000256" key="1">
    <source>
        <dbReference type="SAM" id="SignalP"/>
    </source>
</evidence>
<keyword evidence="1" id="KW-0732">Signal</keyword>